<dbReference type="FunFam" id="2.102.10.10:FF:000014">
    <property type="entry name" value="Oxidoreductase, FAD dependent"/>
    <property type="match status" value="1"/>
</dbReference>
<keyword evidence="5" id="KW-1015">Disulfide bond</keyword>
<accession>A0A1I2TIA6</accession>
<evidence type="ECO:0000256" key="4">
    <source>
        <dbReference type="ARBA" id="ARBA00023014"/>
    </source>
</evidence>
<evidence type="ECO:0000256" key="3">
    <source>
        <dbReference type="ARBA" id="ARBA00023004"/>
    </source>
</evidence>
<dbReference type="GO" id="GO:0016020">
    <property type="term" value="C:membrane"/>
    <property type="evidence" value="ECO:0007669"/>
    <property type="project" value="InterPro"/>
</dbReference>
<feature type="domain" description="Rieske" evidence="6">
    <location>
        <begin position="421"/>
        <end position="507"/>
    </location>
</feature>
<protein>
    <submittedName>
        <fullName evidence="7">Glycine/D-amino acid oxidase</fullName>
    </submittedName>
</protein>
<dbReference type="InterPro" id="IPR038010">
    <property type="entry name" value="YhfW_C"/>
</dbReference>
<dbReference type="SUPFAM" id="SSF51971">
    <property type="entry name" value="Nucleotide-binding domain"/>
    <property type="match status" value="1"/>
</dbReference>
<dbReference type="OrthoDB" id="9767869at2"/>
<keyword evidence="3" id="KW-0408">Iron</keyword>
<dbReference type="InterPro" id="IPR036922">
    <property type="entry name" value="Rieske_2Fe-2S_sf"/>
</dbReference>
<dbReference type="Pfam" id="PF00355">
    <property type="entry name" value="Rieske"/>
    <property type="match status" value="1"/>
</dbReference>
<keyword evidence="4" id="KW-0411">Iron-sulfur</keyword>
<organism evidence="7 8">
    <name type="scientific">Halobacillus alkaliphilus</name>
    <dbReference type="NCBI Taxonomy" id="396056"/>
    <lineage>
        <taxon>Bacteria</taxon>
        <taxon>Bacillati</taxon>
        <taxon>Bacillota</taxon>
        <taxon>Bacilli</taxon>
        <taxon>Bacillales</taxon>
        <taxon>Bacillaceae</taxon>
        <taxon>Halobacillus</taxon>
    </lineage>
</organism>
<dbReference type="GO" id="GO:0051537">
    <property type="term" value="F:2 iron, 2 sulfur cluster binding"/>
    <property type="evidence" value="ECO:0007669"/>
    <property type="project" value="UniProtKB-KW"/>
</dbReference>
<dbReference type="PANTHER" id="PTHR13847:SF274">
    <property type="entry name" value="RIESKE 2FE-2S IRON-SULFUR PROTEIN YHFW-RELATED"/>
    <property type="match status" value="1"/>
</dbReference>
<dbReference type="InterPro" id="IPR017941">
    <property type="entry name" value="Rieske_2Fe-2S"/>
</dbReference>
<dbReference type="RefSeq" id="WP_089754883.1">
    <property type="nucleotide sequence ID" value="NZ_FOOG01000071.1"/>
</dbReference>
<dbReference type="SUPFAM" id="SSF50022">
    <property type="entry name" value="ISP domain"/>
    <property type="match status" value="1"/>
</dbReference>
<dbReference type="GO" id="GO:0005737">
    <property type="term" value="C:cytoplasm"/>
    <property type="evidence" value="ECO:0007669"/>
    <property type="project" value="TreeGrafter"/>
</dbReference>
<keyword evidence="8" id="KW-1185">Reference proteome</keyword>
<dbReference type="GO" id="GO:0004497">
    <property type="term" value="F:monooxygenase activity"/>
    <property type="evidence" value="ECO:0007669"/>
    <property type="project" value="UniProtKB-ARBA"/>
</dbReference>
<sequence length="507" mass="56823">MAHQLPERSFPLWRDQSIESFPALTENTEADVTVIGSGITGIMTAYLLVKKGYSVVVLEAGKIVEGTTGYTTAKISAQHGLIYDHLIQTFGKEKAKLYYEANQHALQLIDQIRQDHHIDCDFAYQDAYVYSTTAESTQNIEKEAKAYEQLGINGELSEHTDLPFPVTASIKMKDQAHFNPVKFLLPLISYLKENGTSFYEDTRAVDIKEGKRPEVITRNGQRVRSDHVVMASHFPFKDFKGLYFARLHVDRSYSLAVKMTDQLPDGMYLNAESPKRSLRHAIGDNGERYLLIGGEGHPSGQSRNTEQHYERLRDYAETHFDVENVPYRWSSQDMTTLDMVPYIGPITEKHSNIHVATGFAKWGMTNGTAAAMVITDLISQDSSPYAELFNPSRFHAQEDVKNFTKENADVAKEFVKGKLSKGDRTMDDLALDEGALINKDGKKAGAYKTADGTVKVVDTTCTHMGCDVEWNNGERSWDCPCHGSRFTPDGEVIEGPATKPLKKLTKE</sequence>
<dbReference type="PROSITE" id="PS51296">
    <property type="entry name" value="RIESKE"/>
    <property type="match status" value="1"/>
</dbReference>
<dbReference type="Proteomes" id="UP000198897">
    <property type="component" value="Unassembled WGS sequence"/>
</dbReference>
<evidence type="ECO:0000313" key="7">
    <source>
        <dbReference type="EMBL" id="SFG64654.1"/>
    </source>
</evidence>
<dbReference type="EMBL" id="FOOG01000071">
    <property type="protein sequence ID" value="SFG64654.1"/>
    <property type="molecule type" value="Genomic_DNA"/>
</dbReference>
<dbReference type="PANTHER" id="PTHR13847">
    <property type="entry name" value="SARCOSINE DEHYDROGENASE-RELATED"/>
    <property type="match status" value="1"/>
</dbReference>
<evidence type="ECO:0000313" key="8">
    <source>
        <dbReference type="Proteomes" id="UP000198897"/>
    </source>
</evidence>
<evidence type="ECO:0000256" key="2">
    <source>
        <dbReference type="ARBA" id="ARBA00022723"/>
    </source>
</evidence>
<dbReference type="AlphaFoldDB" id="A0A1I2TIA6"/>
<dbReference type="Pfam" id="PF01266">
    <property type="entry name" value="DAO"/>
    <property type="match status" value="1"/>
</dbReference>
<reference evidence="8" key="1">
    <citation type="submission" date="2016-10" db="EMBL/GenBank/DDBJ databases">
        <authorList>
            <person name="Varghese N."/>
            <person name="Submissions S."/>
        </authorList>
    </citation>
    <scope>NUCLEOTIDE SEQUENCE [LARGE SCALE GENOMIC DNA]</scope>
    <source>
        <strain evidence="8">FP5</strain>
    </source>
</reference>
<dbReference type="GO" id="GO:0046872">
    <property type="term" value="F:metal ion binding"/>
    <property type="evidence" value="ECO:0007669"/>
    <property type="project" value="UniProtKB-KW"/>
</dbReference>
<dbReference type="CDD" id="cd03477">
    <property type="entry name" value="Rieske_YhfW_C"/>
    <property type="match status" value="1"/>
</dbReference>
<dbReference type="InterPro" id="IPR006076">
    <property type="entry name" value="FAD-dep_OxRdtase"/>
</dbReference>
<proteinExistence type="predicted"/>
<gene>
    <name evidence="7" type="ORF">SAMN05216353_1718</name>
</gene>
<evidence type="ECO:0000256" key="1">
    <source>
        <dbReference type="ARBA" id="ARBA00022714"/>
    </source>
</evidence>
<evidence type="ECO:0000256" key="5">
    <source>
        <dbReference type="ARBA" id="ARBA00023157"/>
    </source>
</evidence>
<dbReference type="Gene3D" id="2.102.10.10">
    <property type="entry name" value="Rieske [2Fe-2S] iron-sulphur domain"/>
    <property type="match status" value="1"/>
</dbReference>
<dbReference type="InterPro" id="IPR005805">
    <property type="entry name" value="Rieske_Fe-S_prot_C"/>
</dbReference>
<name>A0A1I2TIA6_9BACI</name>
<dbReference type="Gene3D" id="3.30.9.10">
    <property type="entry name" value="D-Amino Acid Oxidase, subunit A, domain 2"/>
    <property type="match status" value="1"/>
</dbReference>
<dbReference type="GO" id="GO:0016705">
    <property type="term" value="F:oxidoreductase activity, acting on paired donors, with incorporation or reduction of molecular oxygen"/>
    <property type="evidence" value="ECO:0007669"/>
    <property type="project" value="UniProtKB-ARBA"/>
</dbReference>
<dbReference type="PRINTS" id="PR00162">
    <property type="entry name" value="RIESKE"/>
</dbReference>
<dbReference type="Gene3D" id="3.50.50.60">
    <property type="entry name" value="FAD/NAD(P)-binding domain"/>
    <property type="match status" value="1"/>
</dbReference>
<keyword evidence="1" id="KW-0001">2Fe-2S</keyword>
<dbReference type="InterPro" id="IPR036188">
    <property type="entry name" value="FAD/NAD-bd_sf"/>
</dbReference>
<keyword evidence="2" id="KW-0479">Metal-binding</keyword>
<evidence type="ECO:0000259" key="6">
    <source>
        <dbReference type="PROSITE" id="PS51296"/>
    </source>
</evidence>